<evidence type="ECO:0000256" key="5">
    <source>
        <dbReference type="ARBA" id="ARBA00022946"/>
    </source>
</evidence>
<evidence type="ECO:0000313" key="12">
    <source>
        <dbReference type="EMBL" id="KNE56548.1"/>
    </source>
</evidence>
<evidence type="ECO:0000313" key="13">
    <source>
        <dbReference type="Proteomes" id="UP000054350"/>
    </source>
</evidence>
<dbReference type="InterPro" id="IPR012571">
    <property type="entry name" value="Mdm31/Mdm32"/>
</dbReference>
<dbReference type="PANTHER" id="PTHR31068:SF0">
    <property type="entry name" value="MITOCHONDRIAL DISTRIBUTION AND MORPHOLOGY PROTEIN 31"/>
    <property type="match status" value="1"/>
</dbReference>
<feature type="compositionally biased region" description="Acidic residues" evidence="10">
    <location>
        <begin position="460"/>
        <end position="473"/>
    </location>
</feature>
<gene>
    <name evidence="12" type="ORF">AMAG_02349</name>
</gene>
<evidence type="ECO:0000256" key="4">
    <source>
        <dbReference type="ARBA" id="ARBA00022792"/>
    </source>
</evidence>
<comment type="function">
    <text evidence="9">Involved in the organization of the mitochondrial membranes and the global structure of the mitochondria. Also required for mitochondrial distribution and mobility as well as for the maintenance of mitochondrial DNA nucleoids structures.</text>
</comment>
<accession>A0A0L0S1Y3</accession>
<evidence type="ECO:0000256" key="11">
    <source>
        <dbReference type="SAM" id="Phobius"/>
    </source>
</evidence>
<comment type="similarity">
    <text evidence="2">Belongs to the MDM31/MDM32 family.</text>
</comment>
<evidence type="ECO:0000256" key="6">
    <source>
        <dbReference type="ARBA" id="ARBA00022989"/>
    </source>
</evidence>
<keyword evidence="4" id="KW-0999">Mitochondrion inner membrane</keyword>
<keyword evidence="8 11" id="KW-0472">Membrane</keyword>
<evidence type="ECO:0000256" key="3">
    <source>
        <dbReference type="ARBA" id="ARBA00022692"/>
    </source>
</evidence>
<feature type="transmembrane region" description="Helical" evidence="11">
    <location>
        <begin position="20"/>
        <end position="44"/>
    </location>
</feature>
<feature type="region of interest" description="Disordered" evidence="10">
    <location>
        <begin position="125"/>
        <end position="186"/>
    </location>
</feature>
<dbReference type="STRING" id="578462.A0A0L0S1Y3"/>
<keyword evidence="13" id="KW-1185">Reference proteome</keyword>
<dbReference type="Pfam" id="PF08118">
    <property type="entry name" value="MDM31_MDM32"/>
    <property type="match status" value="1"/>
</dbReference>
<evidence type="ECO:0000256" key="8">
    <source>
        <dbReference type="ARBA" id="ARBA00023136"/>
    </source>
</evidence>
<dbReference type="Proteomes" id="UP000054350">
    <property type="component" value="Unassembled WGS sequence"/>
</dbReference>
<evidence type="ECO:0000256" key="9">
    <source>
        <dbReference type="ARBA" id="ARBA00025191"/>
    </source>
</evidence>
<keyword evidence="7" id="KW-0496">Mitochondrion</keyword>
<dbReference type="AlphaFoldDB" id="A0A0L0S1Y3"/>
<feature type="compositionally biased region" description="Low complexity" evidence="10">
    <location>
        <begin position="153"/>
        <end position="162"/>
    </location>
</feature>
<evidence type="ECO:0008006" key="14">
    <source>
        <dbReference type="Google" id="ProtNLM"/>
    </source>
</evidence>
<dbReference type="GO" id="GO:0007005">
    <property type="term" value="P:mitochondrion organization"/>
    <property type="evidence" value="ECO:0007669"/>
    <property type="project" value="InterPro"/>
</dbReference>
<protein>
    <recommendedName>
        <fullName evidence="14">Mitochondrial distribution and morphology protein family 31/32</fullName>
    </recommendedName>
</protein>
<evidence type="ECO:0000256" key="7">
    <source>
        <dbReference type="ARBA" id="ARBA00023128"/>
    </source>
</evidence>
<dbReference type="PANTHER" id="PTHR31068">
    <property type="entry name" value="MITOCHONDRIAL DISTRIBUTION AND MORPHOLOGY PROTEIN 31"/>
    <property type="match status" value="1"/>
</dbReference>
<dbReference type="GO" id="GO:0000001">
    <property type="term" value="P:mitochondrion inheritance"/>
    <property type="evidence" value="ECO:0007669"/>
    <property type="project" value="InterPro"/>
</dbReference>
<dbReference type="GO" id="GO:0005743">
    <property type="term" value="C:mitochondrial inner membrane"/>
    <property type="evidence" value="ECO:0007669"/>
    <property type="project" value="UniProtKB-SubCell"/>
</dbReference>
<dbReference type="eggNOG" id="ENOG502QQJG">
    <property type="taxonomic scope" value="Eukaryota"/>
</dbReference>
<keyword evidence="6 11" id="KW-1133">Transmembrane helix</keyword>
<name>A0A0L0S1Y3_ALLM3</name>
<feature type="compositionally biased region" description="Polar residues" evidence="10">
    <location>
        <begin position="131"/>
        <end position="141"/>
    </location>
</feature>
<evidence type="ECO:0000256" key="1">
    <source>
        <dbReference type="ARBA" id="ARBA00004273"/>
    </source>
</evidence>
<dbReference type="OrthoDB" id="17678at2759"/>
<dbReference type="EMBL" id="GG745330">
    <property type="protein sequence ID" value="KNE56548.1"/>
    <property type="molecule type" value="Genomic_DNA"/>
</dbReference>
<dbReference type="OMA" id="DFLCAEN"/>
<keyword evidence="5" id="KW-0809">Transit peptide</keyword>
<sequence length="681" mass="74599">MFKRPSRPWTVDDVLAMASWLFVGNSLLLLVGTTTCVSVILWVANSFQFQELVARAVGWYLTRSTGATVIFESAIVPNWKDGKIALKNVTVRRMHALDESQLEPHYYYYSDEEAEEVAAAAAASASSSSSKPSGGPSTSVIYASGTDPPQPPTASSLAASIAPPAPGDVFTRPQLPRPPRPVSRDANNFTKYEVRIASIDVTLDLIRWLDGKGLVKDMVVKGVRGIIDRRDVFWDDDDATTPPRRTHQPGDFDMERVVVEDLFLTVYNPNFRPYSVSVFNADLPRLRKQWLLYDIICATSLVGLFDNCLFSLHTPQHPADLFVDPTTSAAGILDANVADDETAGNDDWVGLPRRVTRLKVDGVPIDHLNYGTTGPFGWIIGGTLDITALIHIPRRPQEYTLQPDDLLAQLVGEIKASALGKIERVGGDEDEDDKSKRPTDRLRRRLRKVRESLRTKRDGEDDEQVDEEVEEAPVVEPAPVTSDLAATSDTPAEPTTASDCAIVPTATATTTTGRTLCMDLDLRFNNLRASVPLYSRDLPYLTTNALVRPVVGYMNAHRTAIPLTCRITLPLSNFDGAWTIYDSQLADALAMAVGRAMVRSMLDDADRARRIRKVGLWSVRTAAEAVAAVWQYVSGAKTLVHFLEGALRARAIEAAAATPSHAVVGVEPGVRGRQGTEPWAG</sequence>
<organism evidence="12 13">
    <name type="scientific">Allomyces macrogynus (strain ATCC 38327)</name>
    <name type="common">Allomyces javanicus var. macrogynus</name>
    <dbReference type="NCBI Taxonomy" id="578462"/>
    <lineage>
        <taxon>Eukaryota</taxon>
        <taxon>Fungi</taxon>
        <taxon>Fungi incertae sedis</taxon>
        <taxon>Blastocladiomycota</taxon>
        <taxon>Blastocladiomycetes</taxon>
        <taxon>Blastocladiales</taxon>
        <taxon>Blastocladiaceae</taxon>
        <taxon>Allomyces</taxon>
    </lineage>
</organism>
<reference evidence="13" key="2">
    <citation type="submission" date="2009-11" db="EMBL/GenBank/DDBJ databases">
        <title>The Genome Sequence of Allomyces macrogynus strain ATCC 38327.</title>
        <authorList>
            <consortium name="The Broad Institute Genome Sequencing Platform"/>
            <person name="Russ C."/>
            <person name="Cuomo C."/>
            <person name="Shea T."/>
            <person name="Young S.K."/>
            <person name="Zeng Q."/>
            <person name="Koehrsen M."/>
            <person name="Haas B."/>
            <person name="Borodovsky M."/>
            <person name="Guigo R."/>
            <person name="Alvarado L."/>
            <person name="Berlin A."/>
            <person name="Borenstein D."/>
            <person name="Chen Z."/>
            <person name="Engels R."/>
            <person name="Freedman E."/>
            <person name="Gellesch M."/>
            <person name="Goldberg J."/>
            <person name="Griggs A."/>
            <person name="Gujja S."/>
            <person name="Heiman D."/>
            <person name="Hepburn T."/>
            <person name="Howarth C."/>
            <person name="Jen D."/>
            <person name="Larson L."/>
            <person name="Lewis B."/>
            <person name="Mehta T."/>
            <person name="Park D."/>
            <person name="Pearson M."/>
            <person name="Roberts A."/>
            <person name="Saif S."/>
            <person name="Shenoy N."/>
            <person name="Sisk P."/>
            <person name="Stolte C."/>
            <person name="Sykes S."/>
            <person name="Walk T."/>
            <person name="White J."/>
            <person name="Yandava C."/>
            <person name="Burger G."/>
            <person name="Gray M.W."/>
            <person name="Holland P.W.H."/>
            <person name="King N."/>
            <person name="Lang F.B.F."/>
            <person name="Roger A.J."/>
            <person name="Ruiz-Trillo I."/>
            <person name="Lander E."/>
            <person name="Nusbaum C."/>
        </authorList>
    </citation>
    <scope>NUCLEOTIDE SEQUENCE [LARGE SCALE GENOMIC DNA]</scope>
    <source>
        <strain evidence="13">ATCC 38327</strain>
    </source>
</reference>
<feature type="compositionally biased region" description="Polar residues" evidence="10">
    <location>
        <begin position="484"/>
        <end position="498"/>
    </location>
</feature>
<feature type="region of interest" description="Disordered" evidence="10">
    <location>
        <begin position="453"/>
        <end position="499"/>
    </location>
</feature>
<proteinExistence type="inferred from homology"/>
<comment type="subcellular location">
    <subcellularLocation>
        <location evidence="1">Mitochondrion inner membrane</location>
    </subcellularLocation>
</comment>
<reference evidence="12 13" key="1">
    <citation type="submission" date="2009-11" db="EMBL/GenBank/DDBJ databases">
        <title>Annotation of Allomyces macrogynus ATCC 38327.</title>
        <authorList>
            <consortium name="The Broad Institute Genome Sequencing Platform"/>
            <person name="Russ C."/>
            <person name="Cuomo C."/>
            <person name="Burger G."/>
            <person name="Gray M.W."/>
            <person name="Holland P.W.H."/>
            <person name="King N."/>
            <person name="Lang F.B.F."/>
            <person name="Roger A.J."/>
            <person name="Ruiz-Trillo I."/>
            <person name="Young S.K."/>
            <person name="Zeng Q."/>
            <person name="Gargeya S."/>
            <person name="Fitzgerald M."/>
            <person name="Haas B."/>
            <person name="Abouelleil A."/>
            <person name="Alvarado L."/>
            <person name="Arachchi H.M."/>
            <person name="Berlin A."/>
            <person name="Chapman S.B."/>
            <person name="Gearin G."/>
            <person name="Goldberg J."/>
            <person name="Griggs A."/>
            <person name="Gujja S."/>
            <person name="Hansen M."/>
            <person name="Heiman D."/>
            <person name="Howarth C."/>
            <person name="Larimer J."/>
            <person name="Lui A."/>
            <person name="MacDonald P.J.P."/>
            <person name="McCowen C."/>
            <person name="Montmayeur A."/>
            <person name="Murphy C."/>
            <person name="Neiman D."/>
            <person name="Pearson M."/>
            <person name="Priest M."/>
            <person name="Roberts A."/>
            <person name="Saif S."/>
            <person name="Shea T."/>
            <person name="Sisk P."/>
            <person name="Stolte C."/>
            <person name="Sykes S."/>
            <person name="Wortman J."/>
            <person name="Nusbaum C."/>
            <person name="Birren B."/>
        </authorList>
    </citation>
    <scope>NUCLEOTIDE SEQUENCE [LARGE SCALE GENOMIC DNA]</scope>
    <source>
        <strain evidence="12 13">ATCC 38327</strain>
    </source>
</reference>
<keyword evidence="3 11" id="KW-0812">Transmembrane</keyword>
<evidence type="ECO:0000256" key="2">
    <source>
        <dbReference type="ARBA" id="ARBA00005687"/>
    </source>
</evidence>
<dbReference type="VEuPathDB" id="FungiDB:AMAG_02349"/>
<evidence type="ECO:0000256" key="10">
    <source>
        <dbReference type="SAM" id="MobiDB-lite"/>
    </source>
</evidence>